<comment type="caution">
    <text evidence="1">The sequence shown here is derived from an EMBL/GenBank/DDBJ whole genome shotgun (WGS) entry which is preliminary data.</text>
</comment>
<feature type="non-terminal residue" evidence="1">
    <location>
        <position position="33"/>
    </location>
</feature>
<gene>
    <name evidence="1" type="ORF">T4E_12072</name>
</gene>
<dbReference type="Proteomes" id="UP000054815">
    <property type="component" value="Unassembled WGS sequence"/>
</dbReference>
<accession>A0A0V0W0E1</accession>
<organism evidence="1 2">
    <name type="scientific">Trichinella pseudospiralis</name>
    <name type="common">Parasitic roundworm</name>
    <dbReference type="NCBI Taxonomy" id="6337"/>
    <lineage>
        <taxon>Eukaryota</taxon>
        <taxon>Metazoa</taxon>
        <taxon>Ecdysozoa</taxon>
        <taxon>Nematoda</taxon>
        <taxon>Enoplea</taxon>
        <taxon>Dorylaimia</taxon>
        <taxon>Trichinellida</taxon>
        <taxon>Trichinellidae</taxon>
        <taxon>Trichinella</taxon>
    </lineage>
</organism>
<evidence type="ECO:0000313" key="1">
    <source>
        <dbReference type="EMBL" id="KRX69146.1"/>
    </source>
</evidence>
<dbReference type="AlphaFoldDB" id="A0A0V0W0E1"/>
<evidence type="ECO:0000313" key="2">
    <source>
        <dbReference type="Proteomes" id="UP000054815"/>
    </source>
</evidence>
<dbReference type="EMBL" id="JYDU01001361">
    <property type="protein sequence ID" value="KRX69146.1"/>
    <property type="molecule type" value="Genomic_DNA"/>
</dbReference>
<proteinExistence type="predicted"/>
<protein>
    <submittedName>
        <fullName evidence="1">Uncharacterized protein</fullName>
    </submittedName>
</protein>
<sequence>MVKELLLNSNGLFQLMSRKTKSRSYAFCPERQQ</sequence>
<name>A0A0V0W0E1_TRIPS</name>
<reference evidence="1 2" key="1">
    <citation type="submission" date="2015-01" db="EMBL/GenBank/DDBJ databases">
        <title>Evolution of Trichinella species and genotypes.</title>
        <authorList>
            <person name="Korhonen P.K."/>
            <person name="Edoardo P."/>
            <person name="Giuseppe L.R."/>
            <person name="Gasser R.B."/>
        </authorList>
    </citation>
    <scope>NUCLEOTIDE SEQUENCE [LARGE SCALE GENOMIC DNA]</scope>
    <source>
        <strain evidence="1">ISS141</strain>
    </source>
</reference>